<evidence type="ECO:0000256" key="3">
    <source>
        <dbReference type="ARBA" id="ARBA00023082"/>
    </source>
</evidence>
<dbReference type="GO" id="GO:0016987">
    <property type="term" value="F:sigma factor activity"/>
    <property type="evidence" value="ECO:0007669"/>
    <property type="project" value="UniProtKB-KW"/>
</dbReference>
<dbReference type="Gene3D" id="1.10.10.10">
    <property type="entry name" value="Winged helix-like DNA-binding domain superfamily/Winged helix DNA-binding domain"/>
    <property type="match status" value="1"/>
</dbReference>
<dbReference type="Pfam" id="PF08281">
    <property type="entry name" value="Sigma70_r4_2"/>
    <property type="match status" value="1"/>
</dbReference>
<keyword evidence="4 6" id="KW-0238">DNA-binding</keyword>
<keyword evidence="2 6" id="KW-0805">Transcription regulation</keyword>
<dbReference type="HOGENOM" id="CLU_047691_3_0_10"/>
<dbReference type="InterPro" id="IPR036388">
    <property type="entry name" value="WH-like_DNA-bd_sf"/>
</dbReference>
<evidence type="ECO:0000256" key="2">
    <source>
        <dbReference type="ARBA" id="ARBA00023015"/>
    </source>
</evidence>
<dbReference type="GO" id="GO:0003677">
    <property type="term" value="F:DNA binding"/>
    <property type="evidence" value="ECO:0007669"/>
    <property type="project" value="UniProtKB-KW"/>
</dbReference>
<dbReference type="NCBIfam" id="TIGR02937">
    <property type="entry name" value="sigma70-ECF"/>
    <property type="match status" value="1"/>
</dbReference>
<keyword evidence="3 6" id="KW-0731">Sigma factor</keyword>
<dbReference type="PATRIC" id="fig|926556.3.peg.2928"/>
<evidence type="ECO:0000256" key="4">
    <source>
        <dbReference type="ARBA" id="ARBA00023125"/>
    </source>
</evidence>
<organism evidence="9 10">
    <name type="scientific">Echinicola vietnamensis (strain DSM 17526 / LMG 23754 / KMM 6221)</name>
    <dbReference type="NCBI Taxonomy" id="926556"/>
    <lineage>
        <taxon>Bacteria</taxon>
        <taxon>Pseudomonadati</taxon>
        <taxon>Bacteroidota</taxon>
        <taxon>Cytophagia</taxon>
        <taxon>Cytophagales</taxon>
        <taxon>Cyclobacteriaceae</taxon>
        <taxon>Echinicola</taxon>
    </lineage>
</organism>
<evidence type="ECO:0000256" key="5">
    <source>
        <dbReference type="ARBA" id="ARBA00023163"/>
    </source>
</evidence>
<dbReference type="EMBL" id="CP003346">
    <property type="protein sequence ID" value="AGA79013.1"/>
    <property type="molecule type" value="Genomic_DNA"/>
</dbReference>
<dbReference type="InterPro" id="IPR014284">
    <property type="entry name" value="RNA_pol_sigma-70_dom"/>
</dbReference>
<dbReference type="RefSeq" id="WP_015266565.1">
    <property type="nucleotide sequence ID" value="NC_019904.1"/>
</dbReference>
<evidence type="ECO:0000259" key="8">
    <source>
        <dbReference type="Pfam" id="PF08281"/>
    </source>
</evidence>
<dbReference type="KEGG" id="evi:Echvi_2774"/>
<dbReference type="InterPro" id="IPR013249">
    <property type="entry name" value="RNA_pol_sigma70_r4_t2"/>
</dbReference>
<dbReference type="Gene3D" id="1.10.1740.10">
    <property type="match status" value="1"/>
</dbReference>
<protein>
    <recommendedName>
        <fullName evidence="6">RNA polymerase sigma factor</fullName>
    </recommendedName>
</protein>
<dbReference type="AlphaFoldDB" id="L0G153"/>
<sequence>MNLLDDTSLLKLINNPQTREKGYRMLVNHYQKRIYSIIRKMVIIHEDADDLVQNTFVKAFKNINNFKRDSSLFTWLYRIAINECLNFLEKKKKRNFFRLEDHEHKMAGYLDSTLHIEGDEIQLLLQKLLLKLPKKQRLVFNMKYFENLSYAQISEITKTSEGALKASYHHAVKKIENEINPD</sequence>
<reference evidence="10" key="1">
    <citation type="submission" date="2012-02" db="EMBL/GenBank/DDBJ databases">
        <title>The complete genome of Echinicola vietnamensis DSM 17526.</title>
        <authorList>
            <person name="Lucas S."/>
            <person name="Copeland A."/>
            <person name="Lapidus A."/>
            <person name="Glavina del Rio T."/>
            <person name="Dalin E."/>
            <person name="Tice H."/>
            <person name="Bruce D."/>
            <person name="Goodwin L."/>
            <person name="Pitluck S."/>
            <person name="Peters L."/>
            <person name="Ovchinnikova G."/>
            <person name="Teshima H."/>
            <person name="Kyrpides N."/>
            <person name="Mavromatis K."/>
            <person name="Ivanova N."/>
            <person name="Brettin T."/>
            <person name="Detter J.C."/>
            <person name="Han C."/>
            <person name="Larimer F."/>
            <person name="Land M."/>
            <person name="Hauser L."/>
            <person name="Markowitz V."/>
            <person name="Cheng J.-F."/>
            <person name="Hugenholtz P."/>
            <person name="Woyke T."/>
            <person name="Wu D."/>
            <person name="Brambilla E."/>
            <person name="Klenk H.-P."/>
            <person name="Eisen J.A."/>
        </authorList>
    </citation>
    <scope>NUCLEOTIDE SEQUENCE [LARGE SCALE GENOMIC DNA]</scope>
    <source>
        <strain evidence="10">DSM 17526 / LMG 23754 / KMM 6221</strain>
    </source>
</reference>
<dbReference type="InterPro" id="IPR007627">
    <property type="entry name" value="RNA_pol_sigma70_r2"/>
</dbReference>
<dbReference type="InterPro" id="IPR013325">
    <property type="entry name" value="RNA_pol_sigma_r2"/>
</dbReference>
<dbReference type="SUPFAM" id="SSF88659">
    <property type="entry name" value="Sigma3 and sigma4 domains of RNA polymerase sigma factors"/>
    <property type="match status" value="1"/>
</dbReference>
<feature type="domain" description="RNA polymerase sigma factor 70 region 4 type 2" evidence="8">
    <location>
        <begin position="124"/>
        <end position="175"/>
    </location>
</feature>
<evidence type="ECO:0000256" key="6">
    <source>
        <dbReference type="RuleBase" id="RU000716"/>
    </source>
</evidence>
<name>L0G153_ECHVK</name>
<evidence type="ECO:0000259" key="7">
    <source>
        <dbReference type="Pfam" id="PF04542"/>
    </source>
</evidence>
<dbReference type="InterPro" id="IPR013324">
    <property type="entry name" value="RNA_pol_sigma_r3/r4-like"/>
</dbReference>
<feature type="domain" description="RNA polymerase sigma-70 region 2" evidence="7">
    <location>
        <begin position="26"/>
        <end position="93"/>
    </location>
</feature>
<evidence type="ECO:0000313" key="9">
    <source>
        <dbReference type="EMBL" id="AGA79013.1"/>
    </source>
</evidence>
<accession>L0G153</accession>
<dbReference type="PROSITE" id="PS01063">
    <property type="entry name" value="SIGMA70_ECF"/>
    <property type="match status" value="1"/>
</dbReference>
<keyword evidence="5 6" id="KW-0804">Transcription</keyword>
<gene>
    <name evidence="9" type="ordered locus">Echvi_2774</name>
</gene>
<dbReference type="PANTHER" id="PTHR43133">
    <property type="entry name" value="RNA POLYMERASE ECF-TYPE SIGMA FACTO"/>
    <property type="match status" value="1"/>
</dbReference>
<dbReference type="Proteomes" id="UP000010796">
    <property type="component" value="Chromosome"/>
</dbReference>
<dbReference type="InterPro" id="IPR000838">
    <property type="entry name" value="RNA_pol_sigma70_ECF_CS"/>
</dbReference>
<proteinExistence type="inferred from homology"/>
<evidence type="ECO:0000256" key="1">
    <source>
        <dbReference type="ARBA" id="ARBA00010641"/>
    </source>
</evidence>
<dbReference type="SUPFAM" id="SSF88946">
    <property type="entry name" value="Sigma2 domain of RNA polymerase sigma factors"/>
    <property type="match status" value="1"/>
</dbReference>
<dbReference type="InterPro" id="IPR039425">
    <property type="entry name" value="RNA_pol_sigma-70-like"/>
</dbReference>
<dbReference type="GO" id="GO:0006352">
    <property type="term" value="P:DNA-templated transcription initiation"/>
    <property type="evidence" value="ECO:0007669"/>
    <property type="project" value="InterPro"/>
</dbReference>
<evidence type="ECO:0000313" key="10">
    <source>
        <dbReference type="Proteomes" id="UP000010796"/>
    </source>
</evidence>
<keyword evidence="10" id="KW-1185">Reference proteome</keyword>
<dbReference type="eggNOG" id="COG1595">
    <property type="taxonomic scope" value="Bacteria"/>
</dbReference>
<dbReference type="Pfam" id="PF04542">
    <property type="entry name" value="Sigma70_r2"/>
    <property type="match status" value="1"/>
</dbReference>
<dbReference type="PANTHER" id="PTHR43133:SF51">
    <property type="entry name" value="RNA POLYMERASE SIGMA FACTOR"/>
    <property type="match status" value="1"/>
</dbReference>
<dbReference type="OrthoDB" id="9785675at2"/>
<comment type="similarity">
    <text evidence="1 6">Belongs to the sigma-70 factor family. ECF subfamily.</text>
</comment>
<dbReference type="STRING" id="926556.Echvi_2774"/>